<dbReference type="OMA" id="IQFGRAS"/>
<feature type="transmembrane region" description="Helical" evidence="7">
    <location>
        <begin position="139"/>
        <end position="157"/>
    </location>
</feature>
<feature type="transmembrane region" description="Helical" evidence="7">
    <location>
        <begin position="209"/>
        <end position="229"/>
    </location>
</feature>
<evidence type="ECO:0000256" key="7">
    <source>
        <dbReference type="SAM" id="Phobius"/>
    </source>
</evidence>
<comment type="similarity">
    <text evidence="2">Belongs to the DUOXA family.</text>
</comment>
<feature type="transmembrane region" description="Helical" evidence="7">
    <location>
        <begin position="164"/>
        <end position="189"/>
    </location>
</feature>
<accession>F6SUH2</accession>
<sequence length="230" mass="25717">MLLRVVISLFIGASIFLGVLGQDWESAEIETKTAYKAFTKTEIHAKVGMKIGLGSVNVTLKGYTVDCVKRVDANGFFDNAITKASGFNRSFCFICSAGRINQEFRQAQYRGVPLPIQWVAEYFTLDGELIRWGRSYRTAGWFANQVLWTAVPVWLIANILSCVVLFYAGCMFMVTSVFMFVSLIIWSTIKWGTQPLSIPFEDGVLYTHYGSSFWLVVSGGIVSFLYGAII</sequence>
<proteinExistence type="inferred from homology"/>
<dbReference type="STRING" id="7719.ENSCINP00000028135"/>
<dbReference type="GO" id="GO:0015031">
    <property type="term" value="P:protein transport"/>
    <property type="evidence" value="ECO:0007669"/>
    <property type="project" value="InterPro"/>
</dbReference>
<dbReference type="GO" id="GO:0016020">
    <property type="term" value="C:membrane"/>
    <property type="evidence" value="ECO:0000318"/>
    <property type="project" value="GO_Central"/>
</dbReference>
<protein>
    <submittedName>
        <fullName evidence="9">Uncharacterized protein</fullName>
    </submittedName>
</protein>
<evidence type="ECO:0000313" key="10">
    <source>
        <dbReference type="Proteomes" id="UP000008144"/>
    </source>
</evidence>
<evidence type="ECO:0000256" key="4">
    <source>
        <dbReference type="ARBA" id="ARBA00022989"/>
    </source>
</evidence>
<evidence type="ECO:0000256" key="1">
    <source>
        <dbReference type="ARBA" id="ARBA00004141"/>
    </source>
</evidence>
<keyword evidence="10" id="KW-1185">Reference proteome</keyword>
<dbReference type="AlphaFoldDB" id="F6SUH2"/>
<feature type="chain" id="PRO_5003341852" evidence="8">
    <location>
        <begin position="22"/>
        <end position="230"/>
    </location>
</feature>
<dbReference type="Ensembl" id="ENSCINT00000028381.2">
    <property type="protein sequence ID" value="ENSCINP00000028135.2"/>
    <property type="gene ID" value="ENSCING00000016143.2"/>
</dbReference>
<dbReference type="GO" id="GO:0005789">
    <property type="term" value="C:endoplasmic reticulum membrane"/>
    <property type="evidence" value="ECO:0007669"/>
    <property type="project" value="InterPro"/>
</dbReference>
<comment type="subcellular location">
    <subcellularLocation>
        <location evidence="1">Membrane</location>
        <topology evidence="1">Multi-pass membrane protein</topology>
    </subcellularLocation>
</comment>
<dbReference type="PANTHER" id="PTHR31158:SF1">
    <property type="entry name" value="DOXA1 FACTOR-RELATED"/>
    <property type="match status" value="1"/>
</dbReference>
<reference evidence="9" key="2">
    <citation type="journal article" date="2008" name="Genome Biol.">
        <title>Improved genome assembly and evidence-based global gene model set for the chordate Ciona intestinalis: new insight into intron and operon populations.</title>
        <authorList>
            <person name="Satou Y."/>
            <person name="Mineta K."/>
            <person name="Ogasawara M."/>
            <person name="Sasakura Y."/>
            <person name="Shoguchi E."/>
            <person name="Ueno K."/>
            <person name="Yamada L."/>
            <person name="Matsumoto J."/>
            <person name="Wasserscheid J."/>
            <person name="Dewar K."/>
            <person name="Wiley G.B."/>
            <person name="Macmil S.L."/>
            <person name="Roe B.A."/>
            <person name="Zeller R.W."/>
            <person name="Hastings K.E."/>
            <person name="Lemaire P."/>
            <person name="Lindquist E."/>
            <person name="Endo T."/>
            <person name="Hotta K."/>
            <person name="Inaba K."/>
        </authorList>
    </citation>
    <scope>NUCLEOTIDE SEQUENCE [LARGE SCALE GENOMIC DNA]</scope>
    <source>
        <strain evidence="9">wild type</strain>
    </source>
</reference>
<dbReference type="HOGENOM" id="CLU_045258_0_0_1"/>
<evidence type="ECO:0000256" key="6">
    <source>
        <dbReference type="ARBA" id="ARBA00023180"/>
    </source>
</evidence>
<keyword evidence="8" id="KW-0732">Signal</keyword>
<dbReference type="PANTHER" id="PTHR31158">
    <property type="entry name" value="DUAL OXIDASE 2"/>
    <property type="match status" value="1"/>
</dbReference>
<keyword evidence="6" id="KW-0325">Glycoprotein</keyword>
<organism evidence="9 10">
    <name type="scientific">Ciona intestinalis</name>
    <name type="common">Transparent sea squirt</name>
    <name type="synonym">Ascidia intestinalis</name>
    <dbReference type="NCBI Taxonomy" id="7719"/>
    <lineage>
        <taxon>Eukaryota</taxon>
        <taxon>Metazoa</taxon>
        <taxon>Chordata</taxon>
        <taxon>Tunicata</taxon>
        <taxon>Ascidiacea</taxon>
        <taxon>Phlebobranchia</taxon>
        <taxon>Cionidae</taxon>
        <taxon>Ciona</taxon>
    </lineage>
</organism>
<feature type="signal peptide" evidence="8">
    <location>
        <begin position="1"/>
        <end position="21"/>
    </location>
</feature>
<dbReference type="InParanoid" id="F6SUH2"/>
<reference evidence="9" key="3">
    <citation type="submission" date="2025-08" db="UniProtKB">
        <authorList>
            <consortium name="Ensembl"/>
        </authorList>
    </citation>
    <scope>IDENTIFICATION</scope>
</reference>
<dbReference type="InterPro" id="IPR018469">
    <property type="entry name" value="Dual_oxidase_maturation_fac"/>
</dbReference>
<evidence type="ECO:0000256" key="8">
    <source>
        <dbReference type="SAM" id="SignalP"/>
    </source>
</evidence>
<name>F6SUH2_CIOIN</name>
<keyword evidence="4 7" id="KW-1133">Transmembrane helix</keyword>
<evidence type="ECO:0000256" key="3">
    <source>
        <dbReference type="ARBA" id="ARBA00022692"/>
    </source>
</evidence>
<evidence type="ECO:0000313" key="9">
    <source>
        <dbReference type="Ensembl" id="ENSCINP00000028135.2"/>
    </source>
</evidence>
<dbReference type="GeneTree" id="ENSGT00390000008240"/>
<evidence type="ECO:0000256" key="5">
    <source>
        <dbReference type="ARBA" id="ARBA00023136"/>
    </source>
</evidence>
<reference evidence="9" key="4">
    <citation type="submission" date="2025-09" db="UniProtKB">
        <authorList>
            <consortium name="Ensembl"/>
        </authorList>
    </citation>
    <scope>IDENTIFICATION</scope>
</reference>
<dbReference type="Proteomes" id="UP000008144">
    <property type="component" value="Chromosome 1"/>
</dbReference>
<evidence type="ECO:0000256" key="2">
    <source>
        <dbReference type="ARBA" id="ARBA00009816"/>
    </source>
</evidence>
<keyword evidence="3 7" id="KW-0812">Transmembrane</keyword>
<dbReference type="Pfam" id="PF10204">
    <property type="entry name" value="DuoxA"/>
    <property type="match status" value="1"/>
</dbReference>
<keyword evidence="5 7" id="KW-0472">Membrane</keyword>
<reference evidence="10" key="1">
    <citation type="journal article" date="2002" name="Science">
        <title>The draft genome of Ciona intestinalis: insights into chordate and vertebrate origins.</title>
        <authorList>
            <person name="Dehal P."/>
            <person name="Satou Y."/>
            <person name="Campbell R.K."/>
            <person name="Chapman J."/>
            <person name="Degnan B."/>
            <person name="De Tomaso A."/>
            <person name="Davidson B."/>
            <person name="Di Gregorio A."/>
            <person name="Gelpke M."/>
            <person name="Goodstein D.M."/>
            <person name="Harafuji N."/>
            <person name="Hastings K.E."/>
            <person name="Ho I."/>
            <person name="Hotta K."/>
            <person name="Huang W."/>
            <person name="Kawashima T."/>
            <person name="Lemaire P."/>
            <person name="Martinez D."/>
            <person name="Meinertzhagen I.A."/>
            <person name="Necula S."/>
            <person name="Nonaka M."/>
            <person name="Putnam N."/>
            <person name="Rash S."/>
            <person name="Saiga H."/>
            <person name="Satake M."/>
            <person name="Terry A."/>
            <person name="Yamada L."/>
            <person name="Wang H.G."/>
            <person name="Awazu S."/>
            <person name="Azumi K."/>
            <person name="Boore J."/>
            <person name="Branno M."/>
            <person name="Chin-Bow S."/>
            <person name="DeSantis R."/>
            <person name="Doyle S."/>
            <person name="Francino P."/>
            <person name="Keys D.N."/>
            <person name="Haga S."/>
            <person name="Hayashi H."/>
            <person name="Hino K."/>
            <person name="Imai K.S."/>
            <person name="Inaba K."/>
            <person name="Kano S."/>
            <person name="Kobayashi K."/>
            <person name="Kobayashi M."/>
            <person name="Lee B.I."/>
            <person name="Makabe K.W."/>
            <person name="Manohar C."/>
            <person name="Matassi G."/>
            <person name="Medina M."/>
            <person name="Mochizuki Y."/>
            <person name="Mount S."/>
            <person name="Morishita T."/>
            <person name="Miura S."/>
            <person name="Nakayama A."/>
            <person name="Nishizaka S."/>
            <person name="Nomoto H."/>
            <person name="Ohta F."/>
            <person name="Oishi K."/>
            <person name="Rigoutsos I."/>
            <person name="Sano M."/>
            <person name="Sasaki A."/>
            <person name="Sasakura Y."/>
            <person name="Shoguchi E."/>
            <person name="Shin-i T."/>
            <person name="Spagnuolo A."/>
            <person name="Stainier D."/>
            <person name="Suzuki M.M."/>
            <person name="Tassy O."/>
            <person name="Takatori N."/>
            <person name="Tokuoka M."/>
            <person name="Yagi K."/>
            <person name="Yoshizaki F."/>
            <person name="Wada S."/>
            <person name="Zhang C."/>
            <person name="Hyatt P.D."/>
            <person name="Larimer F."/>
            <person name="Detter C."/>
            <person name="Doggett N."/>
            <person name="Glavina T."/>
            <person name="Hawkins T."/>
            <person name="Richardson P."/>
            <person name="Lucas S."/>
            <person name="Kohara Y."/>
            <person name="Levine M."/>
            <person name="Satoh N."/>
            <person name="Rokhsar D.S."/>
        </authorList>
    </citation>
    <scope>NUCLEOTIDE SEQUENCE [LARGE SCALE GENOMIC DNA]</scope>
</reference>
<dbReference type="EMBL" id="EAAA01000163">
    <property type="status" value="NOT_ANNOTATED_CDS"/>
    <property type="molecule type" value="Genomic_DNA"/>
</dbReference>